<proteinExistence type="predicted"/>
<reference evidence="1" key="1">
    <citation type="submission" date="2019-08" db="EMBL/GenBank/DDBJ databases">
        <authorList>
            <person name="Kucharzyk K."/>
            <person name="Murdoch R.W."/>
            <person name="Higgins S."/>
            <person name="Loffler F."/>
        </authorList>
    </citation>
    <scope>NUCLEOTIDE SEQUENCE</scope>
</reference>
<protein>
    <submittedName>
        <fullName evidence="1">Uncharacterized protein</fullName>
    </submittedName>
</protein>
<comment type="caution">
    <text evidence="1">The sequence shown here is derived from an EMBL/GenBank/DDBJ whole genome shotgun (WGS) entry which is preliminary data.</text>
</comment>
<sequence length="154" mass="18218">MQFEEIDRRRRPARELPRRLRPEAVGIDSERILRLKSRPLHLRRPVAVAERMRLLSRRREVEEELRHLPVERLVEKREPRVPLDGEEERQIPFGVARRIERPLRPAAVASAVVREDRSVYLKCIIQIMFRLFTRNPSGQHHCDFSKVTGQPPGV</sequence>
<name>A0A645GNA1_9ZZZZ</name>
<evidence type="ECO:0000313" key="1">
    <source>
        <dbReference type="EMBL" id="MPN28205.1"/>
    </source>
</evidence>
<accession>A0A645GNA1</accession>
<dbReference type="EMBL" id="VSSQ01078394">
    <property type="protein sequence ID" value="MPN28205.1"/>
    <property type="molecule type" value="Genomic_DNA"/>
</dbReference>
<organism evidence="1">
    <name type="scientific">bioreactor metagenome</name>
    <dbReference type="NCBI Taxonomy" id="1076179"/>
    <lineage>
        <taxon>unclassified sequences</taxon>
        <taxon>metagenomes</taxon>
        <taxon>ecological metagenomes</taxon>
    </lineage>
</organism>
<gene>
    <name evidence="1" type="ORF">SDC9_175645</name>
</gene>
<dbReference type="AlphaFoldDB" id="A0A645GNA1"/>